<reference evidence="10" key="1">
    <citation type="submission" date="2019-09" db="EMBL/GenBank/DDBJ databases">
        <title>Organ-specific transcriptomic study of the physiology of the cattle tick, Rhipicephalus microplus.</title>
        <authorList>
            <person name="Tirloni L."/>
            <person name="Braz G."/>
            <person name="Gandara A.C.P."/>
            <person name="Sabadin G.A."/>
            <person name="da Silva R.M."/>
            <person name="Guizzo M.G."/>
            <person name="Machado J.A."/>
            <person name="Costa E.P."/>
            <person name="Gomes H.F."/>
            <person name="Moraes J."/>
            <person name="Mota M.B.S."/>
            <person name="Mesquita R.D."/>
            <person name="Alvarenga P.H."/>
            <person name="Alves F."/>
            <person name="Seixas A."/>
            <person name="da Fonseca R.N."/>
            <person name="Fogaca A."/>
            <person name="Logullo C."/>
            <person name="Tanaka A."/>
            <person name="Daffre S."/>
            <person name="Termignoni C."/>
            <person name="Vaz I.S.Jr."/>
            <person name="Oliveira P.L."/>
            <person name="Ribeiro J.M."/>
        </authorList>
    </citation>
    <scope>NUCLEOTIDE SEQUENCE</scope>
    <source>
        <strain evidence="10">Porto Alegre</strain>
    </source>
</reference>
<evidence type="ECO:0000256" key="5">
    <source>
        <dbReference type="ARBA" id="ARBA00022723"/>
    </source>
</evidence>
<dbReference type="GO" id="GO:0016787">
    <property type="term" value="F:hydrolase activity"/>
    <property type="evidence" value="ECO:0007669"/>
    <property type="project" value="UniProtKB-KW"/>
</dbReference>
<evidence type="ECO:0000256" key="6">
    <source>
        <dbReference type="ARBA" id="ARBA00022801"/>
    </source>
</evidence>
<feature type="compositionally biased region" description="Low complexity" evidence="8">
    <location>
        <begin position="33"/>
        <end position="49"/>
    </location>
</feature>
<proteinExistence type="inferred from homology"/>
<dbReference type="Pfam" id="PF13359">
    <property type="entry name" value="DDE_Tnp_4"/>
    <property type="match status" value="1"/>
</dbReference>
<organism evidence="10">
    <name type="scientific">Rhipicephalus microplus</name>
    <name type="common">Cattle tick</name>
    <name type="synonym">Boophilus microplus</name>
    <dbReference type="NCBI Taxonomy" id="6941"/>
    <lineage>
        <taxon>Eukaryota</taxon>
        <taxon>Metazoa</taxon>
        <taxon>Ecdysozoa</taxon>
        <taxon>Arthropoda</taxon>
        <taxon>Chelicerata</taxon>
        <taxon>Arachnida</taxon>
        <taxon>Acari</taxon>
        <taxon>Parasitiformes</taxon>
        <taxon>Ixodida</taxon>
        <taxon>Ixodoidea</taxon>
        <taxon>Ixodidae</taxon>
        <taxon>Rhipicephalinae</taxon>
        <taxon>Rhipicephalus</taxon>
        <taxon>Boophilus</taxon>
    </lineage>
</organism>
<evidence type="ECO:0000259" key="9">
    <source>
        <dbReference type="Pfam" id="PF13359"/>
    </source>
</evidence>
<feature type="region of interest" description="Disordered" evidence="8">
    <location>
        <begin position="33"/>
        <end position="52"/>
    </location>
</feature>
<dbReference type="InterPro" id="IPR027806">
    <property type="entry name" value="HARBI1_dom"/>
</dbReference>
<comment type="cofactor">
    <cofactor evidence="1">
        <name>a divalent metal cation</name>
        <dbReference type="ChEBI" id="CHEBI:60240"/>
    </cofactor>
</comment>
<dbReference type="PANTHER" id="PTHR22930:SF85">
    <property type="entry name" value="GH03217P-RELATED"/>
    <property type="match status" value="1"/>
</dbReference>
<feature type="region of interest" description="Disordered" evidence="8">
    <location>
        <begin position="372"/>
        <end position="396"/>
    </location>
</feature>
<dbReference type="EMBL" id="GHWJ01003623">
    <property type="protein sequence ID" value="NOV36360.1"/>
    <property type="molecule type" value="Transcribed_RNA"/>
</dbReference>
<dbReference type="InterPro" id="IPR045249">
    <property type="entry name" value="HARBI1-like"/>
</dbReference>
<accession>A0A6M2CS38</accession>
<evidence type="ECO:0000256" key="2">
    <source>
        <dbReference type="ARBA" id="ARBA00004123"/>
    </source>
</evidence>
<sequence>MAESSSRDSRSVRSEAAKRRRLDEELLLLLDAESSTGSSASSSSDSSSSSDDDDDLTLYEFMFEYLFSPLKQRPKVESYLEKTVAVYSDEEFCRNFRLSRSVANALAAEFAKSPHYPSRRDHGGLPPKSPEEHVLSFLWYAANKSCIRDVAGRFEVGESTHHRMMYRVMDFLLDIAPRIVTFQDDMEKLSNEFKQVSGFPDTIGCIDGSYIPVRCPAGKVRSVYVNRHHHPSLTLQRISDNQKRFLDVSTGAPSKIHDARIFRLSTISKKLPQLCAGKYHIRGDAAYPSREYLMTPIRDYGSLDASDKAFNAKLSSTRVLIENAFGELKGRFRQLQRVDLTTVDNMTKFILACCVLHNICIDNGDSPDGIVPGMHLNPQGANDPNPSGARVHSGTSREQSLLRALAEVKREKLKSKMGLKRRQPQNLY</sequence>
<evidence type="ECO:0000256" key="1">
    <source>
        <dbReference type="ARBA" id="ARBA00001968"/>
    </source>
</evidence>
<protein>
    <submittedName>
        <fullName evidence="10">Putative nuclease harbi1-like protein</fullName>
    </submittedName>
</protein>
<dbReference type="GO" id="GO:0004518">
    <property type="term" value="F:nuclease activity"/>
    <property type="evidence" value="ECO:0007669"/>
    <property type="project" value="UniProtKB-KW"/>
</dbReference>
<dbReference type="AlphaFoldDB" id="A0A6M2CS38"/>
<evidence type="ECO:0000256" key="7">
    <source>
        <dbReference type="ARBA" id="ARBA00023242"/>
    </source>
</evidence>
<keyword evidence="4" id="KW-0540">Nuclease</keyword>
<evidence type="ECO:0000256" key="3">
    <source>
        <dbReference type="ARBA" id="ARBA00006958"/>
    </source>
</evidence>
<evidence type="ECO:0000313" key="10">
    <source>
        <dbReference type="EMBL" id="NOV36360.1"/>
    </source>
</evidence>
<keyword evidence="5" id="KW-0479">Metal-binding</keyword>
<evidence type="ECO:0000256" key="4">
    <source>
        <dbReference type="ARBA" id="ARBA00022722"/>
    </source>
</evidence>
<comment type="similarity">
    <text evidence="3">Belongs to the HARBI1 family.</text>
</comment>
<keyword evidence="7" id="KW-0539">Nucleus</keyword>
<dbReference type="PANTHER" id="PTHR22930">
    <property type="match status" value="1"/>
</dbReference>
<comment type="subcellular location">
    <subcellularLocation>
        <location evidence="2">Nucleus</location>
    </subcellularLocation>
</comment>
<keyword evidence="6" id="KW-0378">Hydrolase</keyword>
<dbReference type="GO" id="GO:0005634">
    <property type="term" value="C:nucleus"/>
    <property type="evidence" value="ECO:0007669"/>
    <property type="project" value="UniProtKB-SubCell"/>
</dbReference>
<dbReference type="OrthoDB" id="6491225at2759"/>
<dbReference type="GO" id="GO:0046872">
    <property type="term" value="F:metal ion binding"/>
    <property type="evidence" value="ECO:0007669"/>
    <property type="project" value="UniProtKB-KW"/>
</dbReference>
<evidence type="ECO:0000256" key="8">
    <source>
        <dbReference type="SAM" id="MobiDB-lite"/>
    </source>
</evidence>
<dbReference type="VEuPathDB" id="VectorBase:LOC119162076"/>
<name>A0A6M2CS38_RHIMP</name>
<feature type="domain" description="DDE Tnp4" evidence="9">
    <location>
        <begin position="206"/>
        <end position="358"/>
    </location>
</feature>